<organism evidence="2">
    <name type="scientific">marine sediment metagenome</name>
    <dbReference type="NCBI Taxonomy" id="412755"/>
    <lineage>
        <taxon>unclassified sequences</taxon>
        <taxon>metagenomes</taxon>
        <taxon>ecological metagenomes</taxon>
    </lineage>
</organism>
<evidence type="ECO:0000259" key="1">
    <source>
        <dbReference type="SMART" id="SM00670"/>
    </source>
</evidence>
<dbReference type="InterPro" id="IPR029060">
    <property type="entry name" value="PIN-like_dom_sf"/>
</dbReference>
<dbReference type="GO" id="GO:0004521">
    <property type="term" value="F:RNA endonuclease activity"/>
    <property type="evidence" value="ECO:0007669"/>
    <property type="project" value="InterPro"/>
</dbReference>
<dbReference type="AlphaFoldDB" id="A0A0F9KPG3"/>
<dbReference type="PANTHER" id="PTHR42188:SF1">
    <property type="entry name" value="23S RRNA-SPECIFIC ENDONUCLEASE VAPC20"/>
    <property type="match status" value="1"/>
</dbReference>
<name>A0A0F9KPG3_9ZZZZ</name>
<comment type="caution">
    <text evidence="2">The sequence shown here is derived from an EMBL/GenBank/DDBJ whole genome shotgun (WGS) entry which is preliminary data.</text>
</comment>
<reference evidence="2" key="1">
    <citation type="journal article" date="2015" name="Nature">
        <title>Complex archaea that bridge the gap between prokaryotes and eukaryotes.</title>
        <authorList>
            <person name="Spang A."/>
            <person name="Saw J.H."/>
            <person name="Jorgensen S.L."/>
            <person name="Zaremba-Niedzwiedzka K."/>
            <person name="Martijn J."/>
            <person name="Lind A.E."/>
            <person name="van Eijk R."/>
            <person name="Schleper C."/>
            <person name="Guy L."/>
            <person name="Ettema T.J."/>
        </authorList>
    </citation>
    <scope>NUCLEOTIDE SEQUENCE</scope>
</reference>
<dbReference type="SMART" id="SM00670">
    <property type="entry name" value="PINc"/>
    <property type="match status" value="1"/>
</dbReference>
<dbReference type="EMBL" id="LAZR01007617">
    <property type="protein sequence ID" value="KKM84079.1"/>
    <property type="molecule type" value="Genomic_DNA"/>
</dbReference>
<dbReference type="GO" id="GO:0016075">
    <property type="term" value="P:rRNA catabolic process"/>
    <property type="evidence" value="ECO:0007669"/>
    <property type="project" value="TreeGrafter"/>
</dbReference>
<gene>
    <name evidence="2" type="ORF">LCGC14_1302810</name>
</gene>
<accession>A0A0F9KPG3</accession>
<proteinExistence type="predicted"/>
<dbReference type="InterPro" id="IPR039018">
    <property type="entry name" value="VapC20-like"/>
</dbReference>
<dbReference type="PANTHER" id="PTHR42188">
    <property type="entry name" value="23S RRNA-SPECIFIC ENDONUCLEASE VAPC20"/>
    <property type="match status" value="1"/>
</dbReference>
<feature type="domain" description="PIN" evidence="1">
    <location>
        <begin position="1"/>
        <end position="133"/>
    </location>
</feature>
<protein>
    <recommendedName>
        <fullName evidence="1">PIN domain-containing protein</fullName>
    </recommendedName>
</protein>
<dbReference type="Pfam" id="PF01850">
    <property type="entry name" value="PIN"/>
    <property type="match status" value="1"/>
</dbReference>
<dbReference type="SUPFAM" id="SSF88723">
    <property type="entry name" value="PIN domain-like"/>
    <property type="match status" value="1"/>
</dbReference>
<sequence length="148" mass="17369">MIYLDANIFIYAYFKPKKGKPLSDKIKWCKEEAKKIIQKINEEENKYCISLIQLSEVVNFLKNSMSWEVLQAFIMGLISNKSVEVTEVSKMLYINAVNKMTDYNMDSNDISAYLLMKEKNIKEIYTFDQKYENLPDIICSPQIPKELI</sequence>
<evidence type="ECO:0000313" key="2">
    <source>
        <dbReference type="EMBL" id="KKM84079.1"/>
    </source>
</evidence>
<dbReference type="InterPro" id="IPR002716">
    <property type="entry name" value="PIN_dom"/>
</dbReference>
<dbReference type="Gene3D" id="3.40.50.1010">
    <property type="entry name" value="5'-nuclease"/>
    <property type="match status" value="1"/>
</dbReference>
<dbReference type="CDD" id="cd09854">
    <property type="entry name" value="PIN_VapC-like"/>
    <property type="match status" value="1"/>
</dbReference>